<dbReference type="Proteomes" id="UP000663879">
    <property type="component" value="Unassembled WGS sequence"/>
</dbReference>
<organism evidence="1 2">
    <name type="scientific">Brachionus calyciflorus</name>
    <dbReference type="NCBI Taxonomy" id="104777"/>
    <lineage>
        <taxon>Eukaryota</taxon>
        <taxon>Metazoa</taxon>
        <taxon>Spiralia</taxon>
        <taxon>Gnathifera</taxon>
        <taxon>Rotifera</taxon>
        <taxon>Eurotatoria</taxon>
        <taxon>Monogononta</taxon>
        <taxon>Pseudotrocha</taxon>
        <taxon>Ploima</taxon>
        <taxon>Brachionidae</taxon>
        <taxon>Brachionus</taxon>
    </lineage>
</organism>
<gene>
    <name evidence="1" type="ORF">OXX778_LOCUS3031</name>
</gene>
<protein>
    <submittedName>
        <fullName evidence="1">Uncharacterized protein</fullName>
    </submittedName>
</protein>
<dbReference type="AlphaFoldDB" id="A0A813N4C0"/>
<dbReference type="EMBL" id="CAJNOC010000255">
    <property type="protein sequence ID" value="CAF0734177.1"/>
    <property type="molecule type" value="Genomic_DNA"/>
</dbReference>
<keyword evidence="2" id="KW-1185">Reference proteome</keyword>
<sequence length="229" mass="27452">MDQLKIEKYTPELKANLINDLKAFNKLSKWCKKIQIRIEKNIFELSKIQNETSIINGKQTVYVPKQPQKTKMETNLIQIQLQSFKNIKRDDKLDKYIQTDDIYEQKYERKYHDVFLFGENLSKFKTIYERIDEINRCVGVKNLEMVLPILDKQSKMIKYKLRVKSYEDYKKLMIRWPQDSFETGVFVKSKPIELKIFIHGVKKNLKINQISSIVKEITENYGIFNIKRL</sequence>
<evidence type="ECO:0000313" key="1">
    <source>
        <dbReference type="EMBL" id="CAF0734177.1"/>
    </source>
</evidence>
<comment type="caution">
    <text evidence="1">The sequence shown here is derived from an EMBL/GenBank/DDBJ whole genome shotgun (WGS) entry which is preliminary data.</text>
</comment>
<reference evidence="1" key="1">
    <citation type="submission" date="2021-02" db="EMBL/GenBank/DDBJ databases">
        <authorList>
            <person name="Nowell W R."/>
        </authorList>
    </citation>
    <scope>NUCLEOTIDE SEQUENCE</scope>
    <source>
        <strain evidence="1">Ploen Becks lab</strain>
    </source>
</reference>
<proteinExistence type="predicted"/>
<evidence type="ECO:0000313" key="2">
    <source>
        <dbReference type="Proteomes" id="UP000663879"/>
    </source>
</evidence>
<name>A0A813N4C0_9BILA</name>
<accession>A0A813N4C0</accession>